<keyword evidence="10 13" id="KW-0472">Membrane</keyword>
<comment type="subcellular location">
    <subcellularLocation>
        <location evidence="1">Membrane</location>
        <topology evidence="1">Multi-pass membrane protein</topology>
    </subcellularLocation>
</comment>
<evidence type="ECO:0000256" key="11">
    <source>
        <dbReference type="ARBA" id="ARBA00023180"/>
    </source>
</evidence>
<evidence type="ECO:0000256" key="9">
    <source>
        <dbReference type="ARBA" id="ARBA00023065"/>
    </source>
</evidence>
<feature type="signal peptide" evidence="14">
    <location>
        <begin position="1"/>
        <end position="25"/>
    </location>
</feature>
<keyword evidence="4" id="KW-0107">Calcium channel</keyword>
<evidence type="ECO:0000256" key="7">
    <source>
        <dbReference type="ARBA" id="ARBA00022882"/>
    </source>
</evidence>
<keyword evidence="7" id="KW-0851">Voltage-gated channel</keyword>
<evidence type="ECO:0000256" key="4">
    <source>
        <dbReference type="ARBA" id="ARBA00022673"/>
    </source>
</evidence>
<keyword evidence="6" id="KW-0106">Calcium</keyword>
<feature type="transmembrane region" description="Helical" evidence="13">
    <location>
        <begin position="41"/>
        <end position="59"/>
    </location>
</feature>
<evidence type="ECO:0000256" key="2">
    <source>
        <dbReference type="ARBA" id="ARBA00022448"/>
    </source>
</evidence>
<feature type="transmembrane region" description="Helical" evidence="13">
    <location>
        <begin position="117"/>
        <end position="147"/>
    </location>
</feature>
<keyword evidence="8 13" id="KW-1133">Transmembrane helix</keyword>
<evidence type="ECO:0000256" key="1">
    <source>
        <dbReference type="ARBA" id="ARBA00004141"/>
    </source>
</evidence>
<keyword evidence="11" id="KW-0325">Glycoprotein</keyword>
<keyword evidence="12" id="KW-0407">Ion channel</keyword>
<dbReference type="Gene3D" id="1.20.120.350">
    <property type="entry name" value="Voltage-gated potassium channels. Chain C"/>
    <property type="match status" value="1"/>
</dbReference>
<keyword evidence="5 13" id="KW-0812">Transmembrane</keyword>
<proteinExistence type="predicted"/>
<evidence type="ECO:0000313" key="17">
    <source>
        <dbReference type="Proteomes" id="UP000485058"/>
    </source>
</evidence>
<dbReference type="EMBL" id="BLLF01000792">
    <property type="protein sequence ID" value="GFH14992.1"/>
    <property type="molecule type" value="Genomic_DNA"/>
</dbReference>
<sequence>MMLEHWATSWLMAALSVASVGLLAAEHQGMADQLWWQLVQVNWALSACFLLEVVSRLLVYGPLQPLRSAWDGFELVLGGLAAAEVAMEAAGGIPALRGGMYGLVVVRSLRALRLLRLFRVLTPLLDIGQVLVSSLGSFTAIAVLILLF</sequence>
<keyword evidence="9" id="KW-0406">Ion transport</keyword>
<evidence type="ECO:0000256" key="6">
    <source>
        <dbReference type="ARBA" id="ARBA00022837"/>
    </source>
</evidence>
<evidence type="ECO:0000256" key="14">
    <source>
        <dbReference type="SAM" id="SignalP"/>
    </source>
</evidence>
<evidence type="ECO:0000256" key="8">
    <source>
        <dbReference type="ARBA" id="ARBA00022989"/>
    </source>
</evidence>
<keyword evidence="2" id="KW-0813">Transport</keyword>
<evidence type="ECO:0000313" key="16">
    <source>
        <dbReference type="EMBL" id="GFH14992.1"/>
    </source>
</evidence>
<evidence type="ECO:0000256" key="3">
    <source>
        <dbReference type="ARBA" id="ARBA00022568"/>
    </source>
</evidence>
<keyword evidence="17" id="KW-1185">Reference proteome</keyword>
<evidence type="ECO:0000256" key="13">
    <source>
        <dbReference type="SAM" id="Phobius"/>
    </source>
</evidence>
<feature type="domain" description="Ion transport" evidence="15">
    <location>
        <begin position="7"/>
        <end position="148"/>
    </location>
</feature>
<feature type="non-terminal residue" evidence="16">
    <location>
        <position position="1"/>
    </location>
</feature>
<evidence type="ECO:0000256" key="10">
    <source>
        <dbReference type="ARBA" id="ARBA00023136"/>
    </source>
</evidence>
<keyword evidence="14" id="KW-0732">Signal</keyword>
<keyword evidence="3" id="KW-0109">Calcium transport</keyword>
<protein>
    <recommendedName>
        <fullName evidence="15">Ion transport domain-containing protein</fullName>
    </recommendedName>
</protein>
<dbReference type="SUPFAM" id="SSF81324">
    <property type="entry name" value="Voltage-gated potassium channels"/>
    <property type="match status" value="1"/>
</dbReference>
<name>A0A699ZH92_HAELA</name>
<dbReference type="InterPro" id="IPR027359">
    <property type="entry name" value="Volt_channel_dom_sf"/>
</dbReference>
<dbReference type="PANTHER" id="PTHR45628:SF7">
    <property type="entry name" value="VOLTAGE-DEPENDENT CALCIUM CHANNEL TYPE A SUBUNIT ALPHA-1"/>
    <property type="match status" value="1"/>
</dbReference>
<feature type="chain" id="PRO_5025622300" description="Ion transport domain-containing protein" evidence="14">
    <location>
        <begin position="26"/>
        <end position="148"/>
    </location>
</feature>
<dbReference type="Proteomes" id="UP000485058">
    <property type="component" value="Unassembled WGS sequence"/>
</dbReference>
<feature type="non-terminal residue" evidence="16">
    <location>
        <position position="148"/>
    </location>
</feature>
<dbReference type="GO" id="GO:0008331">
    <property type="term" value="F:high voltage-gated calcium channel activity"/>
    <property type="evidence" value="ECO:0007669"/>
    <property type="project" value="TreeGrafter"/>
</dbReference>
<evidence type="ECO:0000256" key="5">
    <source>
        <dbReference type="ARBA" id="ARBA00022692"/>
    </source>
</evidence>
<dbReference type="InterPro" id="IPR050599">
    <property type="entry name" value="VDCC_alpha-1_subunit"/>
</dbReference>
<comment type="caution">
    <text evidence="16">The sequence shown here is derived from an EMBL/GenBank/DDBJ whole genome shotgun (WGS) entry which is preliminary data.</text>
</comment>
<dbReference type="PANTHER" id="PTHR45628">
    <property type="entry name" value="VOLTAGE-DEPENDENT CALCIUM CHANNEL TYPE A SUBUNIT ALPHA-1"/>
    <property type="match status" value="1"/>
</dbReference>
<dbReference type="InterPro" id="IPR005821">
    <property type="entry name" value="Ion_trans_dom"/>
</dbReference>
<organism evidence="16 17">
    <name type="scientific">Haematococcus lacustris</name>
    <name type="common">Green alga</name>
    <name type="synonym">Haematococcus pluvialis</name>
    <dbReference type="NCBI Taxonomy" id="44745"/>
    <lineage>
        <taxon>Eukaryota</taxon>
        <taxon>Viridiplantae</taxon>
        <taxon>Chlorophyta</taxon>
        <taxon>core chlorophytes</taxon>
        <taxon>Chlorophyceae</taxon>
        <taxon>CS clade</taxon>
        <taxon>Chlamydomonadales</taxon>
        <taxon>Haematococcaceae</taxon>
        <taxon>Haematococcus</taxon>
    </lineage>
</organism>
<dbReference type="Pfam" id="PF00520">
    <property type="entry name" value="Ion_trans"/>
    <property type="match status" value="1"/>
</dbReference>
<evidence type="ECO:0000259" key="15">
    <source>
        <dbReference type="Pfam" id="PF00520"/>
    </source>
</evidence>
<dbReference type="AlphaFoldDB" id="A0A699ZH92"/>
<gene>
    <name evidence="16" type="ORF">HaLaN_11138</name>
</gene>
<reference evidence="16 17" key="1">
    <citation type="submission" date="2020-02" db="EMBL/GenBank/DDBJ databases">
        <title>Draft genome sequence of Haematococcus lacustris strain NIES-144.</title>
        <authorList>
            <person name="Morimoto D."/>
            <person name="Nakagawa S."/>
            <person name="Yoshida T."/>
            <person name="Sawayama S."/>
        </authorList>
    </citation>
    <scope>NUCLEOTIDE SEQUENCE [LARGE SCALE GENOMIC DNA]</scope>
    <source>
        <strain evidence="16 17">NIES-144</strain>
    </source>
</reference>
<dbReference type="GO" id="GO:0098703">
    <property type="term" value="P:calcium ion import across plasma membrane"/>
    <property type="evidence" value="ECO:0007669"/>
    <property type="project" value="TreeGrafter"/>
</dbReference>
<dbReference type="GO" id="GO:0005891">
    <property type="term" value="C:voltage-gated calcium channel complex"/>
    <property type="evidence" value="ECO:0007669"/>
    <property type="project" value="TreeGrafter"/>
</dbReference>
<accession>A0A699ZH92</accession>
<evidence type="ECO:0000256" key="12">
    <source>
        <dbReference type="ARBA" id="ARBA00023303"/>
    </source>
</evidence>